<dbReference type="EMBL" id="FOQD01000004">
    <property type="protein sequence ID" value="SFH92528.1"/>
    <property type="molecule type" value="Genomic_DNA"/>
</dbReference>
<sequence>MTTSVHLHLLALTPDDLATLTNRGAVKRAQREIEEGQPTCTIEDIAGDLTFHWSDGIECRFPSGKTVHDAVCSSGSVGISRHVIRSVLAYQREHSCSTVPASSNRDRRHADQSESAAESNTISASISMWNPGEITDEALLKQFRKPAIAQARLRYEQGLLVELTRGAKPVARFLDEGLTVRFLVPGDLRYVSADCAEPMLPIWVVLAVWAFRELPPDRIGGLLSIHESELSIPKKGLETLHELLRELYRDGLSVVSHSWSARLSRLEPQLRDDGLIWPAELVLELLHQHEMYSQHDARFEPHQLARIVGELEVRRRTILSGTHAVPQLLVRGSQSDRTTGIAGGRLIGVGMGIVPGTRQTKIRAYLQDADSGSLMAVERSFANSDSKTGEISKSFLELADTVLVRGVSLRGLASSQLLLKSGKRTPAGELILPRTASSMTLHPQAYQWEALKPPFAVENIAQLRSRFESLPPDCLRPRRCTENLHVLPVQSVEEVRFDRSQQCLLATLVDAKGEGISLRHRYHFRGRQGFNDLYQILEQRKCQARFISGHLRAEGAGLVIEPIAFVIDDGSRRIGILPWLPAGESSEQQVTETVSSDFQSPHRPLPELFARLEHELSELLLTGVMQGNGMAWNELARHTSELGFVRFTEPIQALHAAFANRPNTIQWDAKSACAFVEELCLRICLVSNSLARAVK</sequence>
<name>A0A1I3E113_9PLAN</name>
<proteinExistence type="predicted"/>
<dbReference type="STRING" id="1576369.SAMN05421753_10431"/>
<accession>A0A1I3E113</accession>
<gene>
    <name evidence="2" type="ORF">SAMN05421753_10431</name>
</gene>
<dbReference type="AlphaFoldDB" id="A0A1I3E113"/>
<evidence type="ECO:0000313" key="2">
    <source>
        <dbReference type="EMBL" id="SFH92528.1"/>
    </source>
</evidence>
<dbReference type="RefSeq" id="WP_092048407.1">
    <property type="nucleotide sequence ID" value="NZ_FOQD01000004.1"/>
</dbReference>
<evidence type="ECO:0000256" key="1">
    <source>
        <dbReference type="SAM" id="MobiDB-lite"/>
    </source>
</evidence>
<feature type="region of interest" description="Disordered" evidence="1">
    <location>
        <begin position="98"/>
        <end position="122"/>
    </location>
</feature>
<evidence type="ECO:0000313" key="3">
    <source>
        <dbReference type="Proteomes" id="UP000199518"/>
    </source>
</evidence>
<feature type="compositionally biased region" description="Polar residues" evidence="1">
    <location>
        <begin position="113"/>
        <end position="122"/>
    </location>
</feature>
<protein>
    <submittedName>
        <fullName evidence="2">Uncharacterized protein</fullName>
    </submittedName>
</protein>
<keyword evidence="3" id="KW-1185">Reference proteome</keyword>
<dbReference type="Proteomes" id="UP000199518">
    <property type="component" value="Unassembled WGS sequence"/>
</dbReference>
<dbReference type="OrthoDB" id="242553at2"/>
<reference evidence="3" key="1">
    <citation type="submission" date="2016-10" db="EMBL/GenBank/DDBJ databases">
        <authorList>
            <person name="Varghese N."/>
            <person name="Submissions S."/>
        </authorList>
    </citation>
    <scope>NUCLEOTIDE SEQUENCE [LARGE SCALE GENOMIC DNA]</scope>
    <source>
        <strain evidence="3">DSM 26348</strain>
    </source>
</reference>
<organism evidence="2 3">
    <name type="scientific">Planctomicrobium piriforme</name>
    <dbReference type="NCBI Taxonomy" id="1576369"/>
    <lineage>
        <taxon>Bacteria</taxon>
        <taxon>Pseudomonadati</taxon>
        <taxon>Planctomycetota</taxon>
        <taxon>Planctomycetia</taxon>
        <taxon>Planctomycetales</taxon>
        <taxon>Planctomycetaceae</taxon>
        <taxon>Planctomicrobium</taxon>
    </lineage>
</organism>